<dbReference type="GO" id="GO:0008841">
    <property type="term" value="F:dihydrofolate synthase activity"/>
    <property type="evidence" value="ECO:0007669"/>
    <property type="project" value="UniProtKB-EC"/>
</dbReference>
<dbReference type="PIRSF" id="PIRSF001563">
    <property type="entry name" value="Folylpolyglu_synth"/>
    <property type="match status" value="1"/>
</dbReference>
<comment type="pathway">
    <text evidence="4">Cofactor biosynthesis; tetrahydrofolylpolyglutamate biosynthesis.</text>
</comment>
<sequence length="457" mass="47859">MQPRLGDLAGWLAWAEQLNPQPIELGLDRVRTVYQALGLAPRVPVITVGGTNGKGSTCAMLSSILQSAGHRVGCYTSPHLLHPTERVRIDGIPVADERLAAACARVESARGSLPLTPFEFGTLAALCVFDEAALDVLVLEVGLGGRLDAVNIVDADVSVVTSIGIDHTDFLGDTRDSIGYEKAGIFRSGRPAVCGDPHPPLGLLKQAGVVGAPLWSQGAGYGWSAREDADGQPAWRFWRVDAQHAENCRVLEPLPMPGLEGEIQLDNAATALMALDRLRERLTVPLAAIQAGLRRVQLAGRFQRFGTVPEVILDVAHNPHAAQRLAATLARQPVAGRTLAVLAMLRDKDMVGVVQALAPQVQGWFIAGIPERRGASAEELALALTQGGAQGPVTACADIAAALASARAHAGSRDRVIVCGSFVTVGSALQMLSVEAAQGTVAAAANGCLAADKAIFV</sequence>
<accession>A0A9X1BPU4</accession>
<dbReference type="InterPro" id="IPR036615">
    <property type="entry name" value="Mur_ligase_C_dom_sf"/>
</dbReference>
<dbReference type="GO" id="GO:0005524">
    <property type="term" value="F:ATP binding"/>
    <property type="evidence" value="ECO:0007669"/>
    <property type="project" value="UniProtKB-KW"/>
</dbReference>
<evidence type="ECO:0000313" key="27">
    <source>
        <dbReference type="Proteomes" id="UP000643207"/>
    </source>
</evidence>
<dbReference type="EMBL" id="JAERRA010000001">
    <property type="protein sequence ID" value="MBL0718846.1"/>
    <property type="molecule type" value="Genomic_DNA"/>
</dbReference>
<comment type="caution">
    <text evidence="26">The sequence shown here is derived from an EMBL/GenBank/DDBJ whole genome shotgun (WGS) entry which is preliminary data.</text>
</comment>
<evidence type="ECO:0000259" key="24">
    <source>
        <dbReference type="Pfam" id="PF02875"/>
    </source>
</evidence>
<dbReference type="Pfam" id="PF08245">
    <property type="entry name" value="Mur_ligase_M"/>
    <property type="match status" value="1"/>
</dbReference>
<dbReference type="InterPro" id="IPR036565">
    <property type="entry name" value="Mur-like_cat_sf"/>
</dbReference>
<dbReference type="EC" id="6.3.2.17" evidence="8"/>
<keyword evidence="10 23" id="KW-0436">Ligase</keyword>
<gene>
    <name evidence="26" type="primary">folC</name>
    <name evidence="26" type="ORF">JI742_02985</name>
</gene>
<dbReference type="NCBIfam" id="TIGR01499">
    <property type="entry name" value="folC"/>
    <property type="match status" value="1"/>
</dbReference>
<dbReference type="Gene3D" id="3.90.190.20">
    <property type="entry name" value="Mur ligase, C-terminal domain"/>
    <property type="match status" value="1"/>
</dbReference>
<evidence type="ECO:0000256" key="11">
    <source>
        <dbReference type="ARBA" id="ARBA00022723"/>
    </source>
</evidence>
<evidence type="ECO:0000256" key="16">
    <source>
        <dbReference type="ARBA" id="ARBA00030048"/>
    </source>
</evidence>
<dbReference type="InterPro" id="IPR018109">
    <property type="entry name" value="Folylpolyglutamate_synth_CS"/>
</dbReference>
<evidence type="ECO:0000256" key="12">
    <source>
        <dbReference type="ARBA" id="ARBA00022741"/>
    </source>
</evidence>
<dbReference type="FunFam" id="3.40.1190.10:FF:000004">
    <property type="entry name" value="Dihydrofolate synthase/folylpolyglutamate synthase"/>
    <property type="match status" value="1"/>
</dbReference>
<dbReference type="Pfam" id="PF02875">
    <property type="entry name" value="Mur_ligase_C"/>
    <property type="match status" value="1"/>
</dbReference>
<dbReference type="InterPro" id="IPR004101">
    <property type="entry name" value="Mur_ligase_C"/>
</dbReference>
<evidence type="ECO:0000256" key="8">
    <source>
        <dbReference type="ARBA" id="ARBA00013025"/>
    </source>
</evidence>
<keyword evidence="11" id="KW-0479">Metal-binding</keyword>
<dbReference type="InterPro" id="IPR013221">
    <property type="entry name" value="Mur_ligase_cen"/>
</dbReference>
<feature type="domain" description="Mur ligase C-terminal" evidence="24">
    <location>
        <begin position="300"/>
        <end position="422"/>
    </location>
</feature>
<evidence type="ECO:0000256" key="2">
    <source>
        <dbReference type="ARBA" id="ARBA00002714"/>
    </source>
</evidence>
<proteinExistence type="inferred from homology"/>
<dbReference type="InterPro" id="IPR001645">
    <property type="entry name" value="Folylpolyglutamate_synth"/>
</dbReference>
<dbReference type="Gene3D" id="3.40.1190.10">
    <property type="entry name" value="Mur-like, catalytic domain"/>
    <property type="match status" value="1"/>
</dbReference>
<comment type="catalytic activity">
    <reaction evidence="22">
        <text>7,8-dihydropteroate + L-glutamate + ATP = 7,8-dihydrofolate + ADP + phosphate + H(+)</text>
        <dbReference type="Rhea" id="RHEA:23584"/>
        <dbReference type="ChEBI" id="CHEBI:15378"/>
        <dbReference type="ChEBI" id="CHEBI:17839"/>
        <dbReference type="ChEBI" id="CHEBI:29985"/>
        <dbReference type="ChEBI" id="CHEBI:30616"/>
        <dbReference type="ChEBI" id="CHEBI:43474"/>
        <dbReference type="ChEBI" id="CHEBI:57451"/>
        <dbReference type="ChEBI" id="CHEBI:456216"/>
        <dbReference type="EC" id="6.3.2.12"/>
    </reaction>
</comment>
<dbReference type="SUPFAM" id="SSF53623">
    <property type="entry name" value="MurD-like peptide ligases, catalytic domain"/>
    <property type="match status" value="1"/>
</dbReference>
<reference evidence="26 27" key="1">
    <citation type="submission" date="2021-01" db="EMBL/GenBank/DDBJ databases">
        <title>Piscinibacter sp. Jin2 Genome sequencing and assembly.</title>
        <authorList>
            <person name="Kim I."/>
        </authorList>
    </citation>
    <scope>NUCLEOTIDE SEQUENCE [LARGE SCALE GENOMIC DNA]</scope>
    <source>
        <strain evidence="26 27">Jin2</strain>
    </source>
</reference>
<keyword evidence="12 23" id="KW-0547">Nucleotide-binding</keyword>
<evidence type="ECO:0000256" key="5">
    <source>
        <dbReference type="ARBA" id="ARBA00008276"/>
    </source>
</evidence>
<evidence type="ECO:0000256" key="1">
    <source>
        <dbReference type="ARBA" id="ARBA00001946"/>
    </source>
</evidence>
<evidence type="ECO:0000256" key="20">
    <source>
        <dbReference type="ARBA" id="ARBA00047808"/>
    </source>
</evidence>
<comment type="pathway">
    <text evidence="3">Cofactor biosynthesis; tetrahydrofolate biosynthesis; 7,8-dihydrofolate from 2-amino-4-hydroxy-6-hydroxymethyl-7,8-dihydropteridine diphosphate and 4-aminobenzoate: step 2/2.</text>
</comment>
<organism evidence="26 27">
    <name type="scientific">Aquariibacter lacus</name>
    <dbReference type="NCBI Taxonomy" id="2801332"/>
    <lineage>
        <taxon>Bacteria</taxon>
        <taxon>Pseudomonadati</taxon>
        <taxon>Pseudomonadota</taxon>
        <taxon>Betaproteobacteria</taxon>
        <taxon>Burkholderiales</taxon>
        <taxon>Sphaerotilaceae</taxon>
        <taxon>Aquariibacter</taxon>
    </lineage>
</organism>
<dbReference type="Proteomes" id="UP000643207">
    <property type="component" value="Unassembled WGS sequence"/>
</dbReference>
<dbReference type="PANTHER" id="PTHR11136:SF0">
    <property type="entry name" value="DIHYDROFOLATE SYNTHETASE-RELATED"/>
    <property type="match status" value="1"/>
</dbReference>
<dbReference type="GO" id="GO:0004326">
    <property type="term" value="F:tetrahydrofolylpolyglutamate synthase activity"/>
    <property type="evidence" value="ECO:0007669"/>
    <property type="project" value="UniProtKB-EC"/>
</dbReference>
<dbReference type="PROSITE" id="PS01011">
    <property type="entry name" value="FOLYLPOLYGLU_SYNT_1"/>
    <property type="match status" value="1"/>
</dbReference>
<evidence type="ECO:0000256" key="18">
    <source>
        <dbReference type="ARBA" id="ARBA00032510"/>
    </source>
</evidence>
<evidence type="ECO:0000256" key="7">
    <source>
        <dbReference type="ARBA" id="ARBA00013023"/>
    </source>
</evidence>
<feature type="domain" description="Mur ligase central" evidence="25">
    <location>
        <begin position="48"/>
        <end position="188"/>
    </location>
</feature>
<dbReference type="SUPFAM" id="SSF53244">
    <property type="entry name" value="MurD-like peptide ligases, peptide-binding domain"/>
    <property type="match status" value="1"/>
</dbReference>
<dbReference type="NCBIfam" id="NF008101">
    <property type="entry name" value="PRK10846.1"/>
    <property type="match status" value="1"/>
</dbReference>
<dbReference type="GO" id="GO:0005737">
    <property type="term" value="C:cytoplasm"/>
    <property type="evidence" value="ECO:0007669"/>
    <property type="project" value="TreeGrafter"/>
</dbReference>
<keyword evidence="13 23" id="KW-0067">ATP-binding</keyword>
<evidence type="ECO:0000256" key="19">
    <source>
        <dbReference type="ARBA" id="ARBA00047493"/>
    </source>
</evidence>
<evidence type="ECO:0000256" key="6">
    <source>
        <dbReference type="ARBA" id="ARBA00011245"/>
    </source>
</evidence>
<evidence type="ECO:0000256" key="21">
    <source>
        <dbReference type="ARBA" id="ARBA00049035"/>
    </source>
</evidence>
<evidence type="ECO:0000256" key="13">
    <source>
        <dbReference type="ARBA" id="ARBA00022840"/>
    </source>
</evidence>
<dbReference type="PANTHER" id="PTHR11136">
    <property type="entry name" value="FOLYLPOLYGLUTAMATE SYNTHASE-RELATED"/>
    <property type="match status" value="1"/>
</dbReference>
<dbReference type="AlphaFoldDB" id="A0A9X1BPU4"/>
<evidence type="ECO:0000256" key="3">
    <source>
        <dbReference type="ARBA" id="ARBA00004799"/>
    </source>
</evidence>
<evidence type="ECO:0000256" key="9">
    <source>
        <dbReference type="ARBA" id="ARBA00019357"/>
    </source>
</evidence>
<evidence type="ECO:0000256" key="17">
    <source>
        <dbReference type="ARBA" id="ARBA00030592"/>
    </source>
</evidence>
<comment type="cofactor">
    <cofactor evidence="1">
        <name>Mg(2+)</name>
        <dbReference type="ChEBI" id="CHEBI:18420"/>
    </cofactor>
</comment>
<comment type="subunit">
    <text evidence="6">Monomer.</text>
</comment>
<dbReference type="GO" id="GO:0046872">
    <property type="term" value="F:metal ion binding"/>
    <property type="evidence" value="ECO:0007669"/>
    <property type="project" value="UniProtKB-KW"/>
</dbReference>
<dbReference type="GO" id="GO:0046656">
    <property type="term" value="P:folic acid biosynthetic process"/>
    <property type="evidence" value="ECO:0007669"/>
    <property type="project" value="UniProtKB-KW"/>
</dbReference>
<evidence type="ECO:0000256" key="10">
    <source>
        <dbReference type="ARBA" id="ARBA00022598"/>
    </source>
</evidence>
<comment type="catalytic activity">
    <reaction evidence="20">
        <text>10-formyltetrahydrofolyl-(gamma-L-Glu)(n) + L-glutamate + ATP = 10-formyltetrahydrofolyl-(gamma-L-Glu)(n+1) + ADP + phosphate + H(+)</text>
        <dbReference type="Rhea" id="RHEA:51904"/>
        <dbReference type="Rhea" id="RHEA-COMP:13088"/>
        <dbReference type="Rhea" id="RHEA-COMP:14300"/>
        <dbReference type="ChEBI" id="CHEBI:15378"/>
        <dbReference type="ChEBI" id="CHEBI:29985"/>
        <dbReference type="ChEBI" id="CHEBI:30616"/>
        <dbReference type="ChEBI" id="CHEBI:43474"/>
        <dbReference type="ChEBI" id="CHEBI:134413"/>
        <dbReference type="ChEBI" id="CHEBI:456216"/>
        <dbReference type="EC" id="6.3.2.17"/>
    </reaction>
</comment>
<evidence type="ECO:0000256" key="4">
    <source>
        <dbReference type="ARBA" id="ARBA00005150"/>
    </source>
</evidence>
<name>A0A9X1BPU4_9BURK</name>
<comment type="catalytic activity">
    <reaction evidence="21">
        <text>(6R)-5,10-methylenetetrahydrofolyl-(gamma-L-Glu)(n) + L-glutamate + ATP = (6R)-5,10-methylenetetrahydrofolyl-(gamma-L-Glu)(n+1) + ADP + phosphate + H(+)</text>
        <dbReference type="Rhea" id="RHEA:51912"/>
        <dbReference type="Rhea" id="RHEA-COMP:13257"/>
        <dbReference type="Rhea" id="RHEA-COMP:13258"/>
        <dbReference type="ChEBI" id="CHEBI:15378"/>
        <dbReference type="ChEBI" id="CHEBI:29985"/>
        <dbReference type="ChEBI" id="CHEBI:30616"/>
        <dbReference type="ChEBI" id="CHEBI:43474"/>
        <dbReference type="ChEBI" id="CHEBI:136572"/>
        <dbReference type="ChEBI" id="CHEBI:456216"/>
        <dbReference type="EC" id="6.3.2.17"/>
    </reaction>
</comment>
<comment type="similarity">
    <text evidence="5 23">Belongs to the folylpolyglutamate synthase family.</text>
</comment>
<dbReference type="EC" id="6.3.2.12" evidence="7"/>
<comment type="function">
    <text evidence="2">Functions in two distinct reactions of the de novo folate biosynthetic pathway. Catalyzes the addition of a glutamate residue to dihydropteroate (7,8-dihydropteroate or H2Pte) to form dihydrofolate (7,8-dihydrofolate monoglutamate or H2Pte-Glu). Also catalyzes successive additions of L-glutamate to tetrahydrofolate or 10-formyltetrahydrofolate or 5,10-methylenetetrahydrofolate, leading to folylpolyglutamate derivatives.</text>
</comment>
<evidence type="ECO:0000256" key="14">
    <source>
        <dbReference type="ARBA" id="ARBA00022842"/>
    </source>
</evidence>
<evidence type="ECO:0000313" key="26">
    <source>
        <dbReference type="EMBL" id="MBL0718846.1"/>
    </source>
</evidence>
<comment type="catalytic activity">
    <reaction evidence="19">
        <text>(6S)-5,6,7,8-tetrahydrofolyl-(gamma-L-Glu)(n) + L-glutamate + ATP = (6S)-5,6,7,8-tetrahydrofolyl-(gamma-L-Glu)(n+1) + ADP + phosphate + H(+)</text>
        <dbReference type="Rhea" id="RHEA:10580"/>
        <dbReference type="Rhea" id="RHEA-COMP:14738"/>
        <dbReference type="Rhea" id="RHEA-COMP:14740"/>
        <dbReference type="ChEBI" id="CHEBI:15378"/>
        <dbReference type="ChEBI" id="CHEBI:29985"/>
        <dbReference type="ChEBI" id="CHEBI:30616"/>
        <dbReference type="ChEBI" id="CHEBI:43474"/>
        <dbReference type="ChEBI" id="CHEBI:141005"/>
        <dbReference type="ChEBI" id="CHEBI:456216"/>
        <dbReference type="EC" id="6.3.2.17"/>
    </reaction>
</comment>
<evidence type="ECO:0000256" key="23">
    <source>
        <dbReference type="PIRNR" id="PIRNR001563"/>
    </source>
</evidence>
<keyword evidence="14" id="KW-0460">Magnesium</keyword>
<evidence type="ECO:0000259" key="25">
    <source>
        <dbReference type="Pfam" id="PF08245"/>
    </source>
</evidence>
<evidence type="ECO:0000256" key="22">
    <source>
        <dbReference type="ARBA" id="ARBA00049161"/>
    </source>
</evidence>
<protein>
    <recommendedName>
        <fullName evidence="9">Dihydrofolate synthase/folylpolyglutamate synthase</fullName>
        <ecNumber evidence="7">6.3.2.12</ecNumber>
        <ecNumber evidence="8">6.3.2.17</ecNumber>
    </recommendedName>
    <alternativeName>
        <fullName evidence="18">Folylpoly-gamma-glutamate synthetase-dihydrofolate synthetase</fullName>
    </alternativeName>
    <alternativeName>
        <fullName evidence="16">Folylpolyglutamate synthetase</fullName>
    </alternativeName>
    <alternativeName>
        <fullName evidence="17">Tetrahydrofolylpolyglutamate synthase</fullName>
    </alternativeName>
</protein>
<keyword evidence="27" id="KW-1185">Reference proteome</keyword>
<evidence type="ECO:0000256" key="15">
    <source>
        <dbReference type="ARBA" id="ARBA00022909"/>
    </source>
</evidence>
<keyword evidence="15" id="KW-0289">Folate biosynthesis</keyword>